<accession>A0ACC1HFN2</accession>
<dbReference type="EMBL" id="JAMZIH010005320">
    <property type="protein sequence ID" value="KAJ1675410.1"/>
    <property type="molecule type" value="Genomic_DNA"/>
</dbReference>
<proteinExistence type="predicted"/>
<evidence type="ECO:0000313" key="1">
    <source>
        <dbReference type="EMBL" id="KAJ1675410.1"/>
    </source>
</evidence>
<keyword evidence="2" id="KW-1185">Reference proteome</keyword>
<reference evidence="1" key="1">
    <citation type="submission" date="2022-06" db="EMBL/GenBank/DDBJ databases">
        <title>Phylogenomic reconstructions and comparative analyses of Kickxellomycotina fungi.</title>
        <authorList>
            <person name="Reynolds N.K."/>
            <person name="Stajich J.E."/>
            <person name="Barry K."/>
            <person name="Grigoriev I.V."/>
            <person name="Crous P."/>
            <person name="Smith M.E."/>
        </authorList>
    </citation>
    <scope>NUCLEOTIDE SEQUENCE</scope>
    <source>
        <strain evidence="1">RSA 2271</strain>
    </source>
</reference>
<gene>
    <name evidence="1" type="ORF">EV182_001324</name>
</gene>
<evidence type="ECO:0000313" key="2">
    <source>
        <dbReference type="Proteomes" id="UP001145114"/>
    </source>
</evidence>
<protein>
    <submittedName>
        <fullName evidence="1">Uncharacterized protein</fullName>
    </submittedName>
</protein>
<dbReference type="Proteomes" id="UP001145114">
    <property type="component" value="Unassembled WGS sequence"/>
</dbReference>
<comment type="caution">
    <text evidence="1">The sequence shown here is derived from an EMBL/GenBank/DDBJ whole genome shotgun (WGS) entry which is preliminary data.</text>
</comment>
<name>A0ACC1HFN2_9FUNG</name>
<sequence>MPVSQPLESGSAELVEQDYQQQQVGGCSKGATENNVAPPPSLQPESIQAAAASIPTLAEGAPIDHPHSEPRPSSQPEAAPAQLSEQQPILVPLEDEPGHAQNLSLERPVETVDPQETISARDDALTESSNGRNSVATELPASQRSLNENVHHSARDSTISAEAEKNTQTEPQDVTRPDDSIPERNLLLTNEGKVMESTSPTTTRDTQFEVPQPVPAEQYPSSEYLSPVQATAALATAATTAAGSTRDPQDSEYQKQAGGDSKMWDEVGMDIEVLPSWEGGSQADPKWQAERRSPYNKDPWDSADAREPAQREQQQQQQASNGQSHAKQAPEPAFDCDIAGGNREGVTLEEAMRGPRYTIDSKPPPVLEEPDVVPLDPKEAEKMTDEELLEVTGQIASAMEGKVGDNLGAMPDLAAYDDVLGHLSLHNANNLHPSAPAAAQGSSHKHPVPMERETKEVSLTEKATVGHDISAIPVPASLQQTGDELKYEGGTKAMVDPMAYDDVLGAPESRPHNVGDVSNVPNAHNSEFQDENHGRAEVDPAAYDDVLGSPPILQQERESAADKHLSNGNAKQSNQEIDTQAEPYVSQQHNRRRGQPSNPFDERTVPKSMSPAFSQYERPLSRASIGYHSNSSNRSLQQGQAVLVNPDIAYSAEHQAADTSIGQHPVRDSEAHNPFQQPQSPPRYQQQEPVRSDNRDSGIFDSLPNVASSATASTLAPLQQQQQIRLSTPGDNAAVDVAEDGSLSIHYESVATVSPLPIENAGPVQSPRVAMSGQQPAATPVFPKLDSASPQHYYQGHHSHHREAPVAPVERVSSQEPRPDLLAPAMNLGGGSSSGSKPVSRKNRTLLELNVETQKYGRKILRVGEHDDPERLANEFCEKYEMSGLAAGLKSLIVAKLERKRAKKRQQQQQQQQ</sequence>
<organism evidence="1 2">
    <name type="scientific">Spiromyces aspiralis</name>
    <dbReference type="NCBI Taxonomy" id="68401"/>
    <lineage>
        <taxon>Eukaryota</taxon>
        <taxon>Fungi</taxon>
        <taxon>Fungi incertae sedis</taxon>
        <taxon>Zoopagomycota</taxon>
        <taxon>Kickxellomycotina</taxon>
        <taxon>Kickxellomycetes</taxon>
        <taxon>Kickxellales</taxon>
        <taxon>Kickxellaceae</taxon>
        <taxon>Spiromyces</taxon>
    </lineage>
</organism>